<dbReference type="Proteomes" id="UP001320898">
    <property type="component" value="Unassembled WGS sequence"/>
</dbReference>
<dbReference type="Gene3D" id="1.10.287.130">
    <property type="match status" value="1"/>
</dbReference>
<comment type="catalytic activity">
    <reaction evidence="1">
        <text>ATP + protein L-histidine = ADP + protein N-phospho-L-histidine.</text>
        <dbReference type="EC" id="2.7.13.3"/>
    </reaction>
</comment>
<dbReference type="SMART" id="SM00388">
    <property type="entry name" value="HisKA"/>
    <property type="match status" value="1"/>
</dbReference>
<evidence type="ECO:0000313" key="11">
    <source>
        <dbReference type="EMBL" id="MCT8971351.1"/>
    </source>
</evidence>
<feature type="domain" description="Histidine kinase" evidence="7">
    <location>
        <begin position="550"/>
        <end position="763"/>
    </location>
</feature>
<evidence type="ECO:0000256" key="3">
    <source>
        <dbReference type="ARBA" id="ARBA00022553"/>
    </source>
</evidence>
<dbReference type="InterPro" id="IPR001789">
    <property type="entry name" value="Sig_transdc_resp-reg_receiver"/>
</dbReference>
<evidence type="ECO:0000256" key="2">
    <source>
        <dbReference type="ARBA" id="ARBA00012438"/>
    </source>
</evidence>
<dbReference type="InterPro" id="IPR011006">
    <property type="entry name" value="CheY-like_superfamily"/>
</dbReference>
<dbReference type="PRINTS" id="PR00344">
    <property type="entry name" value="BCTRLSENSOR"/>
</dbReference>
<feature type="domain" description="Response regulatory" evidence="8">
    <location>
        <begin position="783"/>
        <end position="899"/>
    </location>
</feature>
<evidence type="ECO:0000259" key="10">
    <source>
        <dbReference type="PROSITE" id="PS50113"/>
    </source>
</evidence>
<evidence type="ECO:0000256" key="4">
    <source>
        <dbReference type="ARBA" id="ARBA00022679"/>
    </source>
</evidence>
<dbReference type="PANTHER" id="PTHR43304:SF1">
    <property type="entry name" value="PAC DOMAIN-CONTAINING PROTEIN"/>
    <property type="match status" value="1"/>
</dbReference>
<dbReference type="SUPFAM" id="SSF55785">
    <property type="entry name" value="PYP-like sensor domain (PAS domain)"/>
    <property type="match status" value="4"/>
</dbReference>
<dbReference type="PANTHER" id="PTHR43304">
    <property type="entry name" value="PHYTOCHROME-LIKE PROTEIN CPH1"/>
    <property type="match status" value="1"/>
</dbReference>
<dbReference type="EMBL" id="JALIDZ010000002">
    <property type="protein sequence ID" value="MCT8971351.1"/>
    <property type="molecule type" value="Genomic_DNA"/>
</dbReference>
<dbReference type="CDD" id="cd00156">
    <property type="entry name" value="REC"/>
    <property type="match status" value="1"/>
</dbReference>
<dbReference type="InterPro" id="IPR003594">
    <property type="entry name" value="HATPase_dom"/>
</dbReference>
<dbReference type="Pfam" id="PF00072">
    <property type="entry name" value="Response_reg"/>
    <property type="match status" value="1"/>
</dbReference>
<dbReference type="Pfam" id="PF08447">
    <property type="entry name" value="PAS_3"/>
    <property type="match status" value="1"/>
</dbReference>
<feature type="domain" description="PAS" evidence="9">
    <location>
        <begin position="150"/>
        <end position="220"/>
    </location>
</feature>
<dbReference type="InterPro" id="IPR052162">
    <property type="entry name" value="Sensor_kinase/Photoreceptor"/>
</dbReference>
<dbReference type="CDD" id="cd00130">
    <property type="entry name" value="PAS"/>
    <property type="match status" value="4"/>
</dbReference>
<dbReference type="AlphaFoldDB" id="A0AAW5QTI6"/>
<feature type="domain" description="PAS" evidence="9">
    <location>
        <begin position="48"/>
        <end position="96"/>
    </location>
</feature>
<feature type="domain" description="PAC" evidence="10">
    <location>
        <begin position="98"/>
        <end position="149"/>
    </location>
</feature>
<dbReference type="Pfam" id="PF00989">
    <property type="entry name" value="PAS"/>
    <property type="match status" value="1"/>
</dbReference>
<dbReference type="SMART" id="SM00086">
    <property type="entry name" value="PAC"/>
    <property type="match status" value="3"/>
</dbReference>
<dbReference type="SMART" id="SM00091">
    <property type="entry name" value="PAS"/>
    <property type="match status" value="4"/>
</dbReference>
<dbReference type="Pfam" id="PF13426">
    <property type="entry name" value="PAS_9"/>
    <property type="match status" value="1"/>
</dbReference>
<dbReference type="Pfam" id="PF12860">
    <property type="entry name" value="PAS_7"/>
    <property type="match status" value="1"/>
</dbReference>
<proteinExistence type="predicted"/>
<feature type="domain" description="PAC" evidence="10">
    <location>
        <begin position="480"/>
        <end position="530"/>
    </location>
</feature>
<dbReference type="InterPro" id="IPR036097">
    <property type="entry name" value="HisK_dim/P_sf"/>
</dbReference>
<evidence type="ECO:0000313" key="12">
    <source>
        <dbReference type="Proteomes" id="UP001320898"/>
    </source>
</evidence>
<dbReference type="SUPFAM" id="SSF52172">
    <property type="entry name" value="CheY-like"/>
    <property type="match status" value="1"/>
</dbReference>
<dbReference type="InterPro" id="IPR035965">
    <property type="entry name" value="PAS-like_dom_sf"/>
</dbReference>
<dbReference type="SUPFAM" id="SSF47384">
    <property type="entry name" value="Homodimeric domain of signal transducing histidine kinase"/>
    <property type="match status" value="1"/>
</dbReference>
<keyword evidence="5" id="KW-0418">Kinase</keyword>
<dbReference type="InterPro" id="IPR001610">
    <property type="entry name" value="PAC"/>
</dbReference>
<dbReference type="Pfam" id="PF02518">
    <property type="entry name" value="HATPase_c"/>
    <property type="match status" value="1"/>
</dbReference>
<dbReference type="Gene3D" id="3.30.450.20">
    <property type="entry name" value="PAS domain"/>
    <property type="match status" value="4"/>
</dbReference>
<dbReference type="InterPro" id="IPR013655">
    <property type="entry name" value="PAS_fold_3"/>
</dbReference>
<name>A0AAW5QTI6_9HYPH</name>
<dbReference type="SMART" id="SM00387">
    <property type="entry name" value="HATPase_c"/>
    <property type="match status" value="1"/>
</dbReference>
<organism evidence="11 12">
    <name type="scientific">Microbaculum marinisediminis</name>
    <dbReference type="NCBI Taxonomy" id="2931392"/>
    <lineage>
        <taxon>Bacteria</taxon>
        <taxon>Pseudomonadati</taxon>
        <taxon>Pseudomonadota</taxon>
        <taxon>Alphaproteobacteria</taxon>
        <taxon>Hyphomicrobiales</taxon>
        <taxon>Tepidamorphaceae</taxon>
        <taxon>Microbaculum</taxon>
    </lineage>
</organism>
<dbReference type="PROSITE" id="PS50110">
    <property type="entry name" value="RESPONSE_REGULATORY"/>
    <property type="match status" value="1"/>
</dbReference>
<dbReference type="InterPro" id="IPR003661">
    <property type="entry name" value="HisK_dim/P_dom"/>
</dbReference>
<reference evidence="11 12" key="1">
    <citation type="submission" date="2022-04" db="EMBL/GenBank/DDBJ databases">
        <authorList>
            <person name="Ye Y.-Q."/>
            <person name="Du Z.-J."/>
        </authorList>
    </citation>
    <scope>NUCLEOTIDE SEQUENCE [LARGE SCALE GENOMIC DNA]</scope>
    <source>
        <strain evidence="11 12">A6E488</strain>
    </source>
</reference>
<dbReference type="InterPro" id="IPR000700">
    <property type="entry name" value="PAS-assoc_C"/>
</dbReference>
<dbReference type="SUPFAM" id="SSF55874">
    <property type="entry name" value="ATPase domain of HSP90 chaperone/DNA topoisomerase II/histidine kinase"/>
    <property type="match status" value="1"/>
</dbReference>
<evidence type="ECO:0000256" key="1">
    <source>
        <dbReference type="ARBA" id="ARBA00000085"/>
    </source>
</evidence>
<dbReference type="Pfam" id="PF00512">
    <property type="entry name" value="HisKA"/>
    <property type="match status" value="1"/>
</dbReference>
<evidence type="ECO:0000259" key="8">
    <source>
        <dbReference type="PROSITE" id="PS50110"/>
    </source>
</evidence>
<dbReference type="InterPro" id="IPR004358">
    <property type="entry name" value="Sig_transdc_His_kin-like_C"/>
</dbReference>
<keyword evidence="4" id="KW-0808">Transferase</keyword>
<dbReference type="InterPro" id="IPR005467">
    <property type="entry name" value="His_kinase_dom"/>
</dbReference>
<dbReference type="InterPro" id="IPR000014">
    <property type="entry name" value="PAS"/>
</dbReference>
<sequence>MSGACDSGVGKAGTGCVGGDENRMLLDFAVSQSPAVLYLGAFTKSDTVRFVSSNAQSVIGWTPSEMVGPASIWRDRVHPDDLSGYDAAVERVQKDCVLTQEYRLRTPDGDYRWMRDQQRLTTPGDPRGEYVGCIIDITAEKAAEADLVRAEAIHRAIVDAAVDAVITTDRDGLIIDFNPAAEEMLGYRAHEAEGVLLCDLTMPEPVRERRKKSFAAYRRGAAGSTMPDCFETDVLRRDGSTFPAEVRMRRVLAGAEMFVVTEIRDLSERAEAEATHRRLTQMLRDAVDSLPAGFAISDAEERIVLCNDAFAEPYGVDPDELIGLDRHQLVPRLYRKLRRFNGVNVDGGDRHAEMVAERLGNPDVAPSELEMKNGEWRLVSSFPTADGGMVTIRTDITALKQAEQAMHASESVIRMAVEACPVPLGLVRANDGMIIYESPASKELFRRPRADSESYTAGIFVSHEDRQHFLDTLREDGGIDGFEVELRRADGEEFWGSISASLIDYKGEDCVVTSVYDLTEKRIVREEMARQREALHQSEKLAALGELLASVAHELNNPLSVVVGQALLLKETASDKTIAERAAKIGGAADRCSRIVRTFLAMARQQPMERRPVDLNRVVELAMEVTGYSLRAADIDVRLSLSRELPTVWGDADQLNQVLTNLILNAQKALEESKAPRRVKIITNYREQTRELILKIKDNGPGIPEPIRSRIFEPFFTTRQVGSGTGIGLAFCHRIITTHGGTISVETGIDGGASFVIRLPVTRMGTVPAEGEVARAAQTARAAILVVDDEVAVAEMLADILEEDGHKVEIAHSGSQALDRIELRDFDLILSDLRMPDIDGPAMFDAIREARSEMVPRVAFITGDTMSARIRSFLQESERPYIEKPIVPQDVRDLVQQMLREADQTREETAT</sequence>
<accession>A0AAW5QTI6</accession>
<dbReference type="PROSITE" id="PS50112">
    <property type="entry name" value="PAS"/>
    <property type="match status" value="3"/>
</dbReference>
<dbReference type="InterPro" id="IPR013767">
    <property type="entry name" value="PAS_fold"/>
</dbReference>
<dbReference type="RefSeq" id="WP_261614913.1">
    <property type="nucleotide sequence ID" value="NZ_JALIDZ010000002.1"/>
</dbReference>
<dbReference type="EC" id="2.7.13.3" evidence="2"/>
<dbReference type="SMART" id="SM00448">
    <property type="entry name" value="REC"/>
    <property type="match status" value="1"/>
</dbReference>
<dbReference type="Gene3D" id="3.40.50.2300">
    <property type="match status" value="1"/>
</dbReference>
<gene>
    <name evidence="11" type="ORF">MUB46_05695</name>
</gene>
<dbReference type="NCBIfam" id="TIGR00229">
    <property type="entry name" value="sensory_box"/>
    <property type="match status" value="4"/>
</dbReference>
<dbReference type="GO" id="GO:0000155">
    <property type="term" value="F:phosphorelay sensor kinase activity"/>
    <property type="evidence" value="ECO:0007669"/>
    <property type="project" value="InterPro"/>
</dbReference>
<comment type="caution">
    <text evidence="11">The sequence shown here is derived from an EMBL/GenBank/DDBJ whole genome shotgun (WGS) entry which is preliminary data.</text>
</comment>
<keyword evidence="3 6" id="KW-0597">Phosphoprotein</keyword>
<feature type="domain" description="PAS" evidence="9">
    <location>
        <begin position="279"/>
        <end position="323"/>
    </location>
</feature>
<dbReference type="PROSITE" id="PS50113">
    <property type="entry name" value="PAC"/>
    <property type="match status" value="2"/>
</dbReference>
<dbReference type="GO" id="GO:0006355">
    <property type="term" value="P:regulation of DNA-templated transcription"/>
    <property type="evidence" value="ECO:0007669"/>
    <property type="project" value="InterPro"/>
</dbReference>
<feature type="modified residue" description="4-aspartylphosphate" evidence="6">
    <location>
        <position position="832"/>
    </location>
</feature>
<dbReference type="CDD" id="cd00082">
    <property type="entry name" value="HisKA"/>
    <property type="match status" value="1"/>
</dbReference>
<evidence type="ECO:0000259" key="9">
    <source>
        <dbReference type="PROSITE" id="PS50112"/>
    </source>
</evidence>
<dbReference type="Gene3D" id="3.30.565.10">
    <property type="entry name" value="Histidine kinase-like ATPase, C-terminal domain"/>
    <property type="match status" value="1"/>
</dbReference>
<protein>
    <recommendedName>
        <fullName evidence="2">histidine kinase</fullName>
        <ecNumber evidence="2">2.7.13.3</ecNumber>
    </recommendedName>
</protein>
<evidence type="ECO:0000256" key="5">
    <source>
        <dbReference type="ARBA" id="ARBA00022777"/>
    </source>
</evidence>
<dbReference type="PROSITE" id="PS50109">
    <property type="entry name" value="HIS_KIN"/>
    <property type="match status" value="1"/>
</dbReference>
<dbReference type="InterPro" id="IPR036890">
    <property type="entry name" value="HATPase_C_sf"/>
</dbReference>
<keyword evidence="12" id="KW-1185">Reference proteome</keyword>
<evidence type="ECO:0000256" key="6">
    <source>
        <dbReference type="PROSITE-ProRule" id="PRU00169"/>
    </source>
</evidence>
<evidence type="ECO:0000259" key="7">
    <source>
        <dbReference type="PROSITE" id="PS50109"/>
    </source>
</evidence>